<dbReference type="CDD" id="cd16914">
    <property type="entry name" value="EcfT"/>
    <property type="match status" value="1"/>
</dbReference>
<dbReference type="AlphaFoldDB" id="A0AAU9EDG1"/>
<reference evidence="8" key="1">
    <citation type="journal article" date="2023" name="Arch. Microbiol.">
        <title>Desulfoferula mesophilus gen. nov. sp. nov., a mesophilic sulfate-reducing bacterium isolated from a brackish lake sediment.</title>
        <authorList>
            <person name="Watanabe T."/>
            <person name="Yabe T."/>
            <person name="Tsuji J.M."/>
            <person name="Fukui M."/>
        </authorList>
    </citation>
    <scope>NUCLEOTIDE SEQUENCE [LARGE SCALE GENOMIC DNA]</scope>
    <source>
        <strain evidence="8">12FAK</strain>
    </source>
</reference>
<accession>A0AAU9EDG1</accession>
<evidence type="ECO:0000256" key="6">
    <source>
        <dbReference type="SAM" id="Phobius"/>
    </source>
</evidence>
<evidence type="ECO:0000256" key="5">
    <source>
        <dbReference type="ARBA" id="ARBA00023136"/>
    </source>
</evidence>
<feature type="transmembrane region" description="Helical" evidence="6">
    <location>
        <begin position="29"/>
        <end position="46"/>
    </location>
</feature>
<keyword evidence="2" id="KW-1003">Cell membrane</keyword>
<sequence>MSRDRRGGGFAEPAWAYQAGDSPLHRLHGGLKLLLTLLLILAAVYLEAWGWLLGLLALDAGLYFLAGLGWRALWRDGRWLLVQIALVLGLFLLRYGYAEGFAPGLKVGLKIMLFFLPGALVLRTSQMSRMSREMGWLLPRQISFVVFTSLRFVPFFAREIREIALTQRMRGAALSPRQLAKPRNWPDLVNCLLLPLMVRALQTAGEAADSAQARGLNLGGADKPAARAARK</sequence>
<proteinExistence type="predicted"/>
<evidence type="ECO:0000256" key="3">
    <source>
        <dbReference type="ARBA" id="ARBA00022692"/>
    </source>
</evidence>
<dbReference type="Pfam" id="PF02361">
    <property type="entry name" value="CbiQ"/>
    <property type="match status" value="1"/>
</dbReference>
<evidence type="ECO:0000256" key="2">
    <source>
        <dbReference type="ARBA" id="ARBA00022475"/>
    </source>
</evidence>
<dbReference type="Proteomes" id="UP001366166">
    <property type="component" value="Chromosome"/>
</dbReference>
<dbReference type="KEGG" id="dmp:FAK_10360"/>
<organism evidence="7 8">
    <name type="scientific">Desulfoferula mesophila</name>
    <dbReference type="NCBI Taxonomy" id="3058419"/>
    <lineage>
        <taxon>Bacteria</taxon>
        <taxon>Pseudomonadati</taxon>
        <taxon>Thermodesulfobacteriota</taxon>
        <taxon>Desulfarculia</taxon>
        <taxon>Desulfarculales</taxon>
        <taxon>Desulfarculaceae</taxon>
        <taxon>Desulfoferula</taxon>
    </lineage>
</organism>
<dbReference type="InterPro" id="IPR051611">
    <property type="entry name" value="ECF_transporter_component"/>
</dbReference>
<evidence type="ECO:0000313" key="8">
    <source>
        <dbReference type="Proteomes" id="UP001366166"/>
    </source>
</evidence>
<feature type="transmembrane region" description="Helical" evidence="6">
    <location>
        <begin position="80"/>
        <end position="97"/>
    </location>
</feature>
<keyword evidence="3 6" id="KW-0812">Transmembrane</keyword>
<keyword evidence="8" id="KW-1185">Reference proteome</keyword>
<protein>
    <recommendedName>
        <fullName evidence="9">Cobalt transport protein</fullName>
    </recommendedName>
</protein>
<dbReference type="PANTHER" id="PTHR34857:SF2">
    <property type="entry name" value="SLL0384 PROTEIN"/>
    <property type="match status" value="1"/>
</dbReference>
<dbReference type="InterPro" id="IPR003339">
    <property type="entry name" value="ABC/ECF_trnsptr_transmembrane"/>
</dbReference>
<dbReference type="GO" id="GO:0005886">
    <property type="term" value="C:plasma membrane"/>
    <property type="evidence" value="ECO:0007669"/>
    <property type="project" value="UniProtKB-ARBA"/>
</dbReference>
<evidence type="ECO:0008006" key="9">
    <source>
        <dbReference type="Google" id="ProtNLM"/>
    </source>
</evidence>
<dbReference type="EMBL" id="AP028679">
    <property type="protein sequence ID" value="BEQ13970.1"/>
    <property type="molecule type" value="Genomic_DNA"/>
</dbReference>
<gene>
    <name evidence="7" type="ORF">FAK_10360</name>
</gene>
<name>A0AAU9EDG1_9BACT</name>
<feature type="transmembrane region" description="Helical" evidence="6">
    <location>
        <begin position="103"/>
        <end position="122"/>
    </location>
</feature>
<feature type="transmembrane region" description="Helical" evidence="6">
    <location>
        <begin position="52"/>
        <end position="73"/>
    </location>
</feature>
<evidence type="ECO:0000256" key="1">
    <source>
        <dbReference type="ARBA" id="ARBA00004141"/>
    </source>
</evidence>
<dbReference type="RefSeq" id="WP_338605697.1">
    <property type="nucleotide sequence ID" value="NZ_AP028679.1"/>
</dbReference>
<keyword evidence="5 6" id="KW-0472">Membrane</keyword>
<dbReference type="PANTHER" id="PTHR34857">
    <property type="entry name" value="SLL0384 PROTEIN"/>
    <property type="match status" value="1"/>
</dbReference>
<evidence type="ECO:0000256" key="4">
    <source>
        <dbReference type="ARBA" id="ARBA00022989"/>
    </source>
</evidence>
<keyword evidence="4 6" id="KW-1133">Transmembrane helix</keyword>
<evidence type="ECO:0000313" key="7">
    <source>
        <dbReference type="EMBL" id="BEQ13970.1"/>
    </source>
</evidence>
<comment type="subcellular location">
    <subcellularLocation>
        <location evidence="1">Membrane</location>
        <topology evidence="1">Multi-pass membrane protein</topology>
    </subcellularLocation>
</comment>